<dbReference type="EC" id="2.7.13.3" evidence="3"/>
<dbReference type="SUPFAM" id="SSF55874">
    <property type="entry name" value="ATPase domain of HSP90 chaperone/DNA topoisomerase II/histidine kinase"/>
    <property type="match status" value="1"/>
</dbReference>
<keyword evidence="9" id="KW-0902">Two-component regulatory system</keyword>
<dbReference type="Proteomes" id="UP000251075">
    <property type="component" value="Unassembled WGS sequence"/>
</dbReference>
<keyword evidence="7" id="KW-0418">Kinase</keyword>
<dbReference type="Pfam" id="PF00512">
    <property type="entry name" value="HisKA"/>
    <property type="match status" value="1"/>
</dbReference>
<dbReference type="InterPro" id="IPR004358">
    <property type="entry name" value="Sig_transdc_His_kin-like_C"/>
</dbReference>
<evidence type="ECO:0000256" key="10">
    <source>
        <dbReference type="SAM" id="Phobius"/>
    </source>
</evidence>
<evidence type="ECO:0000256" key="1">
    <source>
        <dbReference type="ARBA" id="ARBA00000085"/>
    </source>
</evidence>
<dbReference type="InterPro" id="IPR003661">
    <property type="entry name" value="HisK_dim/P_dom"/>
</dbReference>
<dbReference type="InterPro" id="IPR005467">
    <property type="entry name" value="His_kinase_dom"/>
</dbReference>
<dbReference type="InterPro" id="IPR033414">
    <property type="entry name" value="Sensor_dom"/>
</dbReference>
<dbReference type="PANTHER" id="PTHR43065:SF10">
    <property type="entry name" value="PEROXIDE STRESS-ACTIVATED HISTIDINE KINASE MAK3"/>
    <property type="match status" value="1"/>
</dbReference>
<dbReference type="CDD" id="cd00082">
    <property type="entry name" value="HisKA"/>
    <property type="match status" value="1"/>
</dbReference>
<dbReference type="InterPro" id="IPR003594">
    <property type="entry name" value="HATPase_dom"/>
</dbReference>
<dbReference type="PANTHER" id="PTHR43065">
    <property type="entry name" value="SENSOR HISTIDINE KINASE"/>
    <property type="match status" value="1"/>
</dbReference>
<keyword evidence="8" id="KW-0067">ATP-binding</keyword>
<dbReference type="PROSITE" id="PS50109">
    <property type="entry name" value="HIS_KIN"/>
    <property type="match status" value="1"/>
</dbReference>
<dbReference type="Pfam" id="PF17149">
    <property type="entry name" value="CHASE5"/>
    <property type="match status" value="1"/>
</dbReference>
<evidence type="ECO:0000256" key="6">
    <source>
        <dbReference type="ARBA" id="ARBA00022741"/>
    </source>
</evidence>
<evidence type="ECO:0000256" key="3">
    <source>
        <dbReference type="ARBA" id="ARBA00012438"/>
    </source>
</evidence>
<evidence type="ECO:0000256" key="4">
    <source>
        <dbReference type="ARBA" id="ARBA00022553"/>
    </source>
</evidence>
<sequence>MSASGLRTPKLRRGIGWRLLLSIMLFSSVVTLVLTVAQLYLDYRTEVGEIRDRFEEIGKSYLGSLGGSLWSLDVDQIQLLINGIKHLPDIQFVEVREIGRGNQRQVVVSAGERGAESLISRDYPILYSSEKDQAEPEAIGQLHIEASLSGVYGRIADRATAILVSQGVKTFLVSSFTLFIVHRLVTRHLVFLSGFLRGYRLGAPDTSVRLPRSAPNPADELDDMTAALNAMSTSLAASVSERELALRQLRLQETALDRAYRHFTTQETAAKLAHEIKQPLACVSTYVQGLQAQIGADALNTGELPVLMERIAREVKRVLEIIAATQSRITSPTGASEPLRIAEVLLDVLPLLRQICDDSSVRAHMDLSGAASVVMGNSPSIQQVAVNLVRNACEAMVQMPPRQRSMRLTLAETNSRIGFTVQDTGPGFSPEIVKTGHALFASRKIKGSGFGLPIANAIMSAHGGSLEIANDESGGARVTCWLPKSASGGVD</sequence>
<dbReference type="AlphaFoldDB" id="A0A364NVP1"/>
<dbReference type="OrthoDB" id="9785252at2"/>
<dbReference type="SMART" id="SM00387">
    <property type="entry name" value="HATPase_c"/>
    <property type="match status" value="1"/>
</dbReference>
<dbReference type="Gene3D" id="3.30.565.10">
    <property type="entry name" value="Histidine kinase-like ATPase, C-terminal domain"/>
    <property type="match status" value="1"/>
</dbReference>
<protein>
    <recommendedName>
        <fullName evidence="3">histidine kinase</fullName>
        <ecNumber evidence="3">2.7.13.3</ecNumber>
    </recommendedName>
</protein>
<dbReference type="PRINTS" id="PR00344">
    <property type="entry name" value="BCTRLSENSOR"/>
</dbReference>
<keyword evidence="4" id="KW-0597">Phosphoprotein</keyword>
<dbReference type="InterPro" id="IPR036890">
    <property type="entry name" value="HATPase_C_sf"/>
</dbReference>
<keyword evidence="6" id="KW-0547">Nucleotide-binding</keyword>
<dbReference type="RefSeq" id="WP_112145938.1">
    <property type="nucleotide sequence ID" value="NZ_PGTO01000012.1"/>
</dbReference>
<evidence type="ECO:0000256" key="2">
    <source>
        <dbReference type="ARBA" id="ARBA00004370"/>
    </source>
</evidence>
<feature type="domain" description="HAMP" evidence="12">
    <location>
        <begin position="200"/>
        <end position="240"/>
    </location>
</feature>
<dbReference type="PROSITE" id="PS50885">
    <property type="entry name" value="HAMP"/>
    <property type="match status" value="1"/>
</dbReference>
<evidence type="ECO:0000313" key="14">
    <source>
        <dbReference type="Proteomes" id="UP000251075"/>
    </source>
</evidence>
<gene>
    <name evidence="13" type="ORF">CU669_14455</name>
</gene>
<keyword evidence="5" id="KW-0808">Transferase</keyword>
<name>A0A364NVP1_9PROT</name>
<dbReference type="Pfam" id="PF02518">
    <property type="entry name" value="HATPase_c"/>
    <property type="match status" value="1"/>
</dbReference>
<keyword evidence="10" id="KW-0812">Transmembrane</keyword>
<accession>A0A364NVP1</accession>
<dbReference type="GO" id="GO:0016020">
    <property type="term" value="C:membrane"/>
    <property type="evidence" value="ECO:0007669"/>
    <property type="project" value="UniProtKB-SubCell"/>
</dbReference>
<keyword evidence="14" id="KW-1185">Reference proteome</keyword>
<organism evidence="13 14">
    <name type="scientific">Paramagnetospirillum kuznetsovii</name>
    <dbReference type="NCBI Taxonomy" id="2053833"/>
    <lineage>
        <taxon>Bacteria</taxon>
        <taxon>Pseudomonadati</taxon>
        <taxon>Pseudomonadota</taxon>
        <taxon>Alphaproteobacteria</taxon>
        <taxon>Rhodospirillales</taxon>
        <taxon>Magnetospirillaceae</taxon>
        <taxon>Paramagnetospirillum</taxon>
    </lineage>
</organism>
<dbReference type="InterPro" id="IPR003660">
    <property type="entry name" value="HAMP_dom"/>
</dbReference>
<comment type="catalytic activity">
    <reaction evidence="1">
        <text>ATP + protein L-histidine = ADP + protein N-phospho-L-histidine.</text>
        <dbReference type="EC" id="2.7.13.3"/>
    </reaction>
</comment>
<evidence type="ECO:0000256" key="7">
    <source>
        <dbReference type="ARBA" id="ARBA00022777"/>
    </source>
</evidence>
<reference evidence="13 14" key="1">
    <citation type="submission" date="2017-11" db="EMBL/GenBank/DDBJ databases">
        <title>Draft genome sequence of magnetotactic bacterium Magnetospirillum kuznetsovii LBB-42.</title>
        <authorList>
            <person name="Grouzdev D.S."/>
            <person name="Rysina M.S."/>
            <person name="Baslerov R.V."/>
            <person name="Koziaeva V."/>
        </authorList>
    </citation>
    <scope>NUCLEOTIDE SEQUENCE [LARGE SCALE GENOMIC DNA]</scope>
    <source>
        <strain evidence="13 14">LBB-42</strain>
    </source>
</reference>
<dbReference type="Gene3D" id="1.10.287.130">
    <property type="match status" value="1"/>
</dbReference>
<keyword evidence="10" id="KW-0472">Membrane</keyword>
<dbReference type="EMBL" id="PGTO01000012">
    <property type="protein sequence ID" value="RAU21151.1"/>
    <property type="molecule type" value="Genomic_DNA"/>
</dbReference>
<feature type="domain" description="Histidine kinase" evidence="11">
    <location>
        <begin position="271"/>
        <end position="486"/>
    </location>
</feature>
<dbReference type="GO" id="GO:0000155">
    <property type="term" value="F:phosphorelay sensor kinase activity"/>
    <property type="evidence" value="ECO:0007669"/>
    <property type="project" value="InterPro"/>
</dbReference>
<evidence type="ECO:0000256" key="5">
    <source>
        <dbReference type="ARBA" id="ARBA00022679"/>
    </source>
</evidence>
<evidence type="ECO:0000313" key="13">
    <source>
        <dbReference type="EMBL" id="RAU21151.1"/>
    </source>
</evidence>
<evidence type="ECO:0000259" key="12">
    <source>
        <dbReference type="PROSITE" id="PS50885"/>
    </source>
</evidence>
<comment type="subcellular location">
    <subcellularLocation>
        <location evidence="2">Membrane</location>
    </subcellularLocation>
</comment>
<evidence type="ECO:0000256" key="9">
    <source>
        <dbReference type="ARBA" id="ARBA00023012"/>
    </source>
</evidence>
<proteinExistence type="predicted"/>
<evidence type="ECO:0000256" key="8">
    <source>
        <dbReference type="ARBA" id="ARBA00022840"/>
    </source>
</evidence>
<dbReference type="InterPro" id="IPR036097">
    <property type="entry name" value="HisK_dim/P_sf"/>
</dbReference>
<comment type="caution">
    <text evidence="13">The sequence shown here is derived from an EMBL/GenBank/DDBJ whole genome shotgun (WGS) entry which is preliminary data.</text>
</comment>
<evidence type="ECO:0000259" key="11">
    <source>
        <dbReference type="PROSITE" id="PS50109"/>
    </source>
</evidence>
<keyword evidence="10" id="KW-1133">Transmembrane helix</keyword>
<feature type="transmembrane region" description="Helical" evidence="10">
    <location>
        <begin position="20"/>
        <end position="41"/>
    </location>
</feature>
<dbReference type="GO" id="GO:0005524">
    <property type="term" value="F:ATP binding"/>
    <property type="evidence" value="ECO:0007669"/>
    <property type="project" value="UniProtKB-KW"/>
</dbReference>
<dbReference type="SUPFAM" id="SSF47384">
    <property type="entry name" value="Homodimeric domain of signal transducing histidine kinase"/>
    <property type="match status" value="1"/>
</dbReference>